<accession>A0ABM9CNH8</accession>
<protein>
    <submittedName>
        <fullName evidence="1">Uncharacterized protein</fullName>
    </submittedName>
</protein>
<evidence type="ECO:0000313" key="1">
    <source>
        <dbReference type="EMBL" id="CAH1217524.1"/>
    </source>
</evidence>
<name>A0ABM9CNH8_9BACL</name>
<keyword evidence="2" id="KW-1185">Reference proteome</keyword>
<dbReference type="EMBL" id="CAKMMW010000016">
    <property type="protein sequence ID" value="CAH1217524.1"/>
    <property type="molecule type" value="Genomic_DNA"/>
</dbReference>
<proteinExistence type="predicted"/>
<organism evidence="1 2">
    <name type="scientific">Paenibacillus allorhizoplanae</name>
    <dbReference type="NCBI Taxonomy" id="2905648"/>
    <lineage>
        <taxon>Bacteria</taxon>
        <taxon>Bacillati</taxon>
        <taxon>Bacillota</taxon>
        <taxon>Bacilli</taxon>
        <taxon>Bacillales</taxon>
        <taxon>Paenibacillaceae</taxon>
        <taxon>Paenibacillus</taxon>
    </lineage>
</organism>
<comment type="caution">
    <text evidence="1">The sequence shown here is derived from an EMBL/GenBank/DDBJ whole genome shotgun (WGS) entry which is preliminary data.</text>
</comment>
<dbReference type="Proteomes" id="UP000838821">
    <property type="component" value="Unassembled WGS sequence"/>
</dbReference>
<gene>
    <name evidence="1" type="ORF">PAECIP111891_04579</name>
</gene>
<sequence length="53" mass="5942">MQQKQLLPMIRTEVQRNLNGYVSAEAILTTIDKYIVPPGLGDNAGLCGRWRLV</sequence>
<reference evidence="1" key="1">
    <citation type="submission" date="2022-01" db="EMBL/GenBank/DDBJ databases">
        <authorList>
            <person name="Criscuolo A."/>
        </authorList>
    </citation>
    <scope>NUCLEOTIDE SEQUENCE</scope>
    <source>
        <strain evidence="1">CIP111891</strain>
    </source>
</reference>
<evidence type="ECO:0000313" key="2">
    <source>
        <dbReference type="Proteomes" id="UP000838821"/>
    </source>
</evidence>